<evidence type="ECO:0000313" key="3">
    <source>
        <dbReference type="Proteomes" id="UP000247810"/>
    </source>
</evidence>
<dbReference type="AlphaFoldDB" id="A0A319DM22"/>
<organism evidence="2 3">
    <name type="scientific">Aspergillus ellipticus CBS 707.79</name>
    <dbReference type="NCBI Taxonomy" id="1448320"/>
    <lineage>
        <taxon>Eukaryota</taxon>
        <taxon>Fungi</taxon>
        <taxon>Dikarya</taxon>
        <taxon>Ascomycota</taxon>
        <taxon>Pezizomycotina</taxon>
        <taxon>Eurotiomycetes</taxon>
        <taxon>Eurotiomycetidae</taxon>
        <taxon>Eurotiales</taxon>
        <taxon>Aspergillaceae</taxon>
        <taxon>Aspergillus</taxon>
        <taxon>Aspergillus subgen. Circumdati</taxon>
    </lineage>
</organism>
<keyword evidence="3" id="KW-1185">Reference proteome</keyword>
<gene>
    <name evidence="2" type="ORF">BO71DRAFT_395210</name>
</gene>
<dbReference type="EMBL" id="KZ825810">
    <property type="protein sequence ID" value="PYH98610.1"/>
    <property type="molecule type" value="Genomic_DNA"/>
</dbReference>
<sequence length="92" mass="9620">MSSFGSASGHLSFLSSPTVSDRVPVSFARPTPSIVPVLVVTVTETAACAKTPSTMSVRRTNSTLDSSAETHSYVGIISAAFTLALSVIFWIL</sequence>
<feature type="transmembrane region" description="Helical" evidence="1">
    <location>
        <begin position="72"/>
        <end position="91"/>
    </location>
</feature>
<evidence type="ECO:0000256" key="1">
    <source>
        <dbReference type="SAM" id="Phobius"/>
    </source>
</evidence>
<keyword evidence="1" id="KW-1133">Transmembrane helix</keyword>
<accession>A0A319DM22</accession>
<keyword evidence="1" id="KW-0812">Transmembrane</keyword>
<protein>
    <submittedName>
        <fullName evidence="2">Uncharacterized protein</fullName>
    </submittedName>
</protein>
<keyword evidence="1" id="KW-0472">Membrane</keyword>
<dbReference type="Proteomes" id="UP000247810">
    <property type="component" value="Unassembled WGS sequence"/>
</dbReference>
<reference evidence="2 3" key="1">
    <citation type="submission" date="2018-02" db="EMBL/GenBank/DDBJ databases">
        <title>The genomes of Aspergillus section Nigri reveals drivers in fungal speciation.</title>
        <authorList>
            <consortium name="DOE Joint Genome Institute"/>
            <person name="Vesth T.C."/>
            <person name="Nybo J."/>
            <person name="Theobald S."/>
            <person name="Brandl J."/>
            <person name="Frisvad J.C."/>
            <person name="Nielsen K.F."/>
            <person name="Lyhne E.K."/>
            <person name="Kogle M.E."/>
            <person name="Kuo A."/>
            <person name="Riley R."/>
            <person name="Clum A."/>
            <person name="Nolan M."/>
            <person name="Lipzen A."/>
            <person name="Salamov A."/>
            <person name="Henrissat B."/>
            <person name="Wiebenga A."/>
            <person name="De vries R.P."/>
            <person name="Grigoriev I.V."/>
            <person name="Mortensen U.H."/>
            <person name="Andersen M.R."/>
            <person name="Baker S.E."/>
        </authorList>
    </citation>
    <scope>NUCLEOTIDE SEQUENCE [LARGE SCALE GENOMIC DNA]</scope>
    <source>
        <strain evidence="2 3">CBS 707.79</strain>
    </source>
</reference>
<name>A0A319DM22_9EURO</name>
<dbReference type="VEuPathDB" id="FungiDB:BO71DRAFT_395210"/>
<evidence type="ECO:0000313" key="2">
    <source>
        <dbReference type="EMBL" id="PYH98610.1"/>
    </source>
</evidence>
<proteinExistence type="predicted"/>